<dbReference type="PANTHER" id="PTHR35335">
    <property type="entry name" value="UPF0716 PROTEIN FXSA"/>
    <property type="match status" value="1"/>
</dbReference>
<evidence type="ECO:0000313" key="3">
    <source>
        <dbReference type="EMBL" id="MCE2594707.1"/>
    </source>
</evidence>
<name>A0ABS8W8L8_9GAMM</name>
<comment type="caution">
    <text evidence="3">The sequence shown here is derived from an EMBL/GenBank/DDBJ whole genome shotgun (WGS) entry which is preliminary data.</text>
</comment>
<dbReference type="EMBL" id="JAIMJA010000006">
    <property type="protein sequence ID" value="MCE2594707.1"/>
    <property type="molecule type" value="Genomic_DNA"/>
</dbReference>
<keyword evidence="4" id="KW-1185">Reference proteome</keyword>
<evidence type="ECO:0000256" key="1">
    <source>
        <dbReference type="SAM" id="MobiDB-lite"/>
    </source>
</evidence>
<accession>A0ABS8W8L8</accession>
<dbReference type="InterPro" id="IPR007313">
    <property type="entry name" value="FxsA"/>
</dbReference>
<keyword evidence="2" id="KW-0812">Transmembrane</keyword>
<proteinExistence type="predicted"/>
<dbReference type="Proteomes" id="UP001201273">
    <property type="component" value="Unassembled WGS sequence"/>
</dbReference>
<organism evidence="3 4">
    <name type="scientific">Motilimonas cestriensis</name>
    <dbReference type="NCBI Taxonomy" id="2742685"/>
    <lineage>
        <taxon>Bacteria</taxon>
        <taxon>Pseudomonadati</taxon>
        <taxon>Pseudomonadota</taxon>
        <taxon>Gammaproteobacteria</taxon>
        <taxon>Alteromonadales</taxon>
        <taxon>Alteromonadales genera incertae sedis</taxon>
        <taxon>Motilimonas</taxon>
    </lineage>
</organism>
<feature type="region of interest" description="Disordered" evidence="1">
    <location>
        <begin position="132"/>
        <end position="172"/>
    </location>
</feature>
<sequence>MFAKLFLLFTATSLLEIFILVKVGGFLGAWPTVGLVVVTAFVGSALVRSQGIQTMFKVQERMNQGEMPGQQLIEGMMLVIAGVLLVTPGFVTDFCGLMLLQPNIRAKLAKAAMNKFQLQMVAGGQGGHAGFHGGFTGGQPFTPPPQGPNQQGPADNKVNDGNTIEGEYERKE</sequence>
<dbReference type="NCBIfam" id="NF008528">
    <property type="entry name" value="PRK11463.1-2"/>
    <property type="match status" value="1"/>
</dbReference>
<gene>
    <name evidence="3" type="ORF">K6Y31_07750</name>
</gene>
<dbReference type="PANTHER" id="PTHR35335:SF1">
    <property type="entry name" value="UPF0716 PROTEIN FXSA"/>
    <property type="match status" value="1"/>
</dbReference>
<evidence type="ECO:0000313" key="4">
    <source>
        <dbReference type="Proteomes" id="UP001201273"/>
    </source>
</evidence>
<evidence type="ECO:0000256" key="2">
    <source>
        <dbReference type="SAM" id="Phobius"/>
    </source>
</evidence>
<dbReference type="Pfam" id="PF04186">
    <property type="entry name" value="FxsA"/>
    <property type="match status" value="1"/>
</dbReference>
<dbReference type="RefSeq" id="WP_233052234.1">
    <property type="nucleotide sequence ID" value="NZ_JAIMJA010000006.1"/>
</dbReference>
<feature type="transmembrane region" description="Helical" evidence="2">
    <location>
        <begin position="77"/>
        <end position="100"/>
    </location>
</feature>
<reference evidence="3 4" key="1">
    <citation type="journal article" date="2022" name="Environ. Microbiol. Rep.">
        <title>Eco-phylogenetic analyses reveal divergent evolution of vitamin B12 metabolism in the marine bacterial family 'Psychromonadaceae'.</title>
        <authorList>
            <person name="Jin X."/>
            <person name="Yang Y."/>
            <person name="Cao H."/>
            <person name="Gao B."/>
            <person name="Zhao Z."/>
        </authorList>
    </citation>
    <scope>NUCLEOTIDE SEQUENCE [LARGE SCALE GENOMIC DNA]</scope>
    <source>
        <strain evidence="3 4">MKS20</strain>
    </source>
</reference>
<keyword evidence="2" id="KW-0472">Membrane</keyword>
<keyword evidence="2" id="KW-1133">Transmembrane helix</keyword>
<protein>
    <submittedName>
        <fullName evidence="3">FxsA family protein</fullName>
    </submittedName>
</protein>